<keyword evidence="1" id="KW-0472">Membrane</keyword>
<evidence type="ECO:0000313" key="2">
    <source>
        <dbReference type="EMBL" id="RAL47738.1"/>
    </source>
</evidence>
<accession>A0A328DT32</accession>
<protein>
    <recommendedName>
        <fullName evidence="4">Reverse transcriptase zinc-binding domain-containing protein</fullName>
    </recommendedName>
</protein>
<dbReference type="PANTHER" id="PTHR33116:SF80">
    <property type="entry name" value="REVERSE TRANSCRIPTASE ZINC-BINDING DOMAIN-CONTAINING PROTEIN"/>
    <property type="match status" value="1"/>
</dbReference>
<dbReference type="Proteomes" id="UP000249390">
    <property type="component" value="Unassembled WGS sequence"/>
</dbReference>
<name>A0A328DT32_9ASTE</name>
<keyword evidence="1" id="KW-0812">Transmembrane</keyword>
<gene>
    <name evidence="2" type="ORF">DM860_012363</name>
</gene>
<evidence type="ECO:0000313" key="3">
    <source>
        <dbReference type="Proteomes" id="UP000249390"/>
    </source>
</evidence>
<sequence>MLITKITNKITAWSSRHFSYSARVRIINSVLVGVISFWSRIFILPQQVIRRVTAICRNFLWGSTHEFKKMPLVRWEEICQKKKHGGPGIKNISN</sequence>
<feature type="transmembrane region" description="Helical" evidence="1">
    <location>
        <begin position="26"/>
        <end position="43"/>
    </location>
</feature>
<evidence type="ECO:0008006" key="4">
    <source>
        <dbReference type="Google" id="ProtNLM"/>
    </source>
</evidence>
<organism evidence="2 3">
    <name type="scientific">Cuscuta australis</name>
    <dbReference type="NCBI Taxonomy" id="267555"/>
    <lineage>
        <taxon>Eukaryota</taxon>
        <taxon>Viridiplantae</taxon>
        <taxon>Streptophyta</taxon>
        <taxon>Embryophyta</taxon>
        <taxon>Tracheophyta</taxon>
        <taxon>Spermatophyta</taxon>
        <taxon>Magnoliopsida</taxon>
        <taxon>eudicotyledons</taxon>
        <taxon>Gunneridae</taxon>
        <taxon>Pentapetalae</taxon>
        <taxon>asterids</taxon>
        <taxon>lamiids</taxon>
        <taxon>Solanales</taxon>
        <taxon>Convolvulaceae</taxon>
        <taxon>Cuscuteae</taxon>
        <taxon>Cuscuta</taxon>
        <taxon>Cuscuta subgen. Grammica</taxon>
        <taxon>Cuscuta sect. Cleistogrammica</taxon>
    </lineage>
</organism>
<dbReference type="EMBL" id="NQVE01000111">
    <property type="protein sequence ID" value="RAL47738.1"/>
    <property type="molecule type" value="Genomic_DNA"/>
</dbReference>
<keyword evidence="1" id="KW-1133">Transmembrane helix</keyword>
<dbReference type="AlphaFoldDB" id="A0A328DT32"/>
<keyword evidence="3" id="KW-1185">Reference proteome</keyword>
<reference evidence="2 3" key="1">
    <citation type="submission" date="2018-06" db="EMBL/GenBank/DDBJ databases">
        <title>The Genome of Cuscuta australis (Dodder) Provides Insight into the Evolution of Plant Parasitism.</title>
        <authorList>
            <person name="Liu H."/>
        </authorList>
    </citation>
    <scope>NUCLEOTIDE SEQUENCE [LARGE SCALE GENOMIC DNA]</scope>
    <source>
        <strain evidence="3">cv. Yunnan</strain>
        <tissue evidence="2">Vines</tissue>
    </source>
</reference>
<dbReference type="PANTHER" id="PTHR33116">
    <property type="entry name" value="REVERSE TRANSCRIPTASE ZINC-BINDING DOMAIN-CONTAINING PROTEIN-RELATED-RELATED"/>
    <property type="match status" value="1"/>
</dbReference>
<evidence type="ECO:0000256" key="1">
    <source>
        <dbReference type="SAM" id="Phobius"/>
    </source>
</evidence>
<proteinExistence type="predicted"/>
<comment type="caution">
    <text evidence="2">The sequence shown here is derived from an EMBL/GenBank/DDBJ whole genome shotgun (WGS) entry which is preliminary data.</text>
</comment>